<keyword evidence="10" id="KW-0862">Zinc</keyword>
<evidence type="ECO:0000256" key="6">
    <source>
        <dbReference type="ARBA" id="ARBA00022692"/>
    </source>
</evidence>
<dbReference type="PANTHER" id="PTHR23076:SF97">
    <property type="entry name" value="ATP-DEPENDENT ZINC METALLOPROTEASE YME1L1"/>
    <property type="match status" value="1"/>
</dbReference>
<keyword evidence="5" id="KW-0645">Protease</keyword>
<reference evidence="18 19" key="1">
    <citation type="submission" date="2024-08" db="EMBL/GenBank/DDBJ databases">
        <title>Clostridium lapicellarii sp. nov., and Clostridium renhuaiense sp. nov., two species isolated from the mud in a fermentation cellar used for producing sauce-flavour Chinese liquors.</title>
        <authorList>
            <person name="Yang F."/>
            <person name="Wang H."/>
            <person name="Chen L.Q."/>
            <person name="Zhou N."/>
            <person name="Lu J.J."/>
            <person name="Pu X.X."/>
            <person name="Wan B."/>
            <person name="Wang L."/>
            <person name="Liu S.J."/>
        </authorList>
    </citation>
    <scope>NUCLEOTIDE SEQUENCE [LARGE SCALE GENOMIC DNA]</scope>
    <source>
        <strain evidence="18 19">MT-5</strain>
    </source>
</reference>
<accession>A0ABV4BSS0</accession>
<dbReference type="InterPro" id="IPR027417">
    <property type="entry name" value="P-loop_NTPase"/>
</dbReference>
<keyword evidence="13" id="KW-0482">Metalloprotease</keyword>
<evidence type="ECO:0000256" key="7">
    <source>
        <dbReference type="ARBA" id="ARBA00022723"/>
    </source>
</evidence>
<comment type="subcellular location">
    <subcellularLocation>
        <location evidence="2">Membrane</location>
    </subcellularLocation>
</comment>
<dbReference type="Gene3D" id="1.10.8.60">
    <property type="match status" value="1"/>
</dbReference>
<dbReference type="PROSITE" id="PS00674">
    <property type="entry name" value="AAA"/>
    <property type="match status" value="1"/>
</dbReference>
<evidence type="ECO:0000256" key="11">
    <source>
        <dbReference type="ARBA" id="ARBA00022840"/>
    </source>
</evidence>
<feature type="transmembrane region" description="Helical" evidence="16">
    <location>
        <begin position="7"/>
        <end position="28"/>
    </location>
</feature>
<keyword evidence="14 16" id="KW-0472">Membrane</keyword>
<keyword evidence="12 16" id="KW-1133">Transmembrane helix</keyword>
<dbReference type="InterPro" id="IPR003960">
    <property type="entry name" value="ATPase_AAA_CS"/>
</dbReference>
<dbReference type="InterPro" id="IPR003959">
    <property type="entry name" value="ATPase_AAA_core"/>
</dbReference>
<proteinExistence type="inferred from homology"/>
<dbReference type="InterPro" id="IPR011546">
    <property type="entry name" value="Pept_M41_FtsH_extracell"/>
</dbReference>
<dbReference type="Pfam" id="PF17862">
    <property type="entry name" value="AAA_lid_3"/>
    <property type="match status" value="1"/>
</dbReference>
<name>A0ABV4BSS0_9CLOT</name>
<keyword evidence="6 16" id="KW-0812">Transmembrane</keyword>
<feature type="domain" description="AAA+ ATPase" evidence="17">
    <location>
        <begin position="182"/>
        <end position="324"/>
    </location>
</feature>
<keyword evidence="7" id="KW-0479">Metal-binding</keyword>
<dbReference type="Pfam" id="PF01434">
    <property type="entry name" value="Peptidase_M41"/>
    <property type="match status" value="1"/>
</dbReference>
<dbReference type="Pfam" id="PF00004">
    <property type="entry name" value="AAA"/>
    <property type="match status" value="1"/>
</dbReference>
<evidence type="ECO:0000256" key="14">
    <source>
        <dbReference type="ARBA" id="ARBA00023136"/>
    </source>
</evidence>
<protein>
    <submittedName>
        <fullName evidence="18">ATP-dependent metallopeptidase FtsH/Yme1/Tma family protein</fullName>
    </submittedName>
</protein>
<evidence type="ECO:0000256" key="1">
    <source>
        <dbReference type="ARBA" id="ARBA00001947"/>
    </source>
</evidence>
<dbReference type="SUPFAM" id="SSF140990">
    <property type="entry name" value="FtsH protease domain-like"/>
    <property type="match status" value="1"/>
</dbReference>
<keyword evidence="8 15" id="KW-0547">Nucleotide-binding</keyword>
<dbReference type="Proteomes" id="UP001564657">
    <property type="component" value="Unassembled WGS sequence"/>
</dbReference>
<evidence type="ECO:0000256" key="13">
    <source>
        <dbReference type="ARBA" id="ARBA00023049"/>
    </source>
</evidence>
<dbReference type="SUPFAM" id="SSF52540">
    <property type="entry name" value="P-loop containing nucleoside triphosphate hydrolases"/>
    <property type="match status" value="1"/>
</dbReference>
<evidence type="ECO:0000256" key="16">
    <source>
        <dbReference type="SAM" id="Phobius"/>
    </source>
</evidence>
<dbReference type="InterPro" id="IPR037219">
    <property type="entry name" value="Peptidase_M41-like"/>
</dbReference>
<evidence type="ECO:0000256" key="8">
    <source>
        <dbReference type="ARBA" id="ARBA00022741"/>
    </source>
</evidence>
<dbReference type="RefSeq" id="WP_369705734.1">
    <property type="nucleotide sequence ID" value="NZ_JBGEWD010000026.1"/>
</dbReference>
<evidence type="ECO:0000259" key="17">
    <source>
        <dbReference type="SMART" id="SM00382"/>
    </source>
</evidence>
<evidence type="ECO:0000256" key="2">
    <source>
        <dbReference type="ARBA" id="ARBA00004370"/>
    </source>
</evidence>
<evidence type="ECO:0000256" key="15">
    <source>
        <dbReference type="RuleBase" id="RU003651"/>
    </source>
</evidence>
<keyword evidence="9" id="KW-0378">Hydrolase</keyword>
<evidence type="ECO:0000313" key="18">
    <source>
        <dbReference type="EMBL" id="MEY8001839.1"/>
    </source>
</evidence>
<evidence type="ECO:0000256" key="4">
    <source>
        <dbReference type="ARBA" id="ARBA00022475"/>
    </source>
</evidence>
<organism evidence="18 19">
    <name type="scientific">Clostridium moutaii</name>
    <dbReference type="NCBI Taxonomy" id="3240932"/>
    <lineage>
        <taxon>Bacteria</taxon>
        <taxon>Bacillati</taxon>
        <taxon>Bacillota</taxon>
        <taxon>Clostridia</taxon>
        <taxon>Eubacteriales</taxon>
        <taxon>Clostridiaceae</taxon>
        <taxon>Clostridium</taxon>
    </lineage>
</organism>
<dbReference type="InterPro" id="IPR041569">
    <property type="entry name" value="AAA_lid_3"/>
</dbReference>
<keyword evidence="19" id="KW-1185">Reference proteome</keyword>
<keyword evidence="11 15" id="KW-0067">ATP-binding</keyword>
<sequence>MKMLKNKFILIPISVLILSLGLLVFMNYNNSSISYKSYILFEKDLSSKNISTIYITDSPKIRVQLKNGTTYETDNPRTPDAKETFLEKGINVFENYPANSRQTYPIALMAISIISIIIMSLKSSGKASKRVLSLDSLDATAVEDSNYNFNNVAGNEEAKESVKDVVDFLKNPEKYASYGARMPKGIMLYGQPGTGKTLLARAVAGEADVPFYAVSGSDFIQVYVGVGASRIRQLFKKARGNSQGKAVIFIDEIDAIGKKRSGSNSSGGSDERDQTLNALLTEMSGFDEKEGIVVIAATNRLDMLDPALLRPGRFDRHIEITLPDISSREKIINLHLKNKPMGNINVHEWAQKTSYFSGAKIENLINEAAIIACKEDSVTIENKHMDKAFSIVLAGYEKKNRDYIRDIDRKITAYHEVGHALVSLKILPNEKISKITIIPSTKGAGGYTLSIPEDKLYENKDYLKRRIMVLLGGRAAEEVVFGSNYITTGARNDLQRSTSISFNMITQYGMGKTLGLLNMQELHDLNINQDEIIHECKKLIDSIYTEVKNIIIENRHCLKKITELLLEKETLFSKDLEDLKITTHR</sequence>
<dbReference type="Gene3D" id="3.40.50.300">
    <property type="entry name" value="P-loop containing nucleotide triphosphate hydrolases"/>
    <property type="match status" value="1"/>
</dbReference>
<dbReference type="PANTHER" id="PTHR23076">
    <property type="entry name" value="METALLOPROTEASE M41 FTSH"/>
    <property type="match status" value="1"/>
</dbReference>
<comment type="similarity">
    <text evidence="15">Belongs to the AAA ATPase family.</text>
</comment>
<evidence type="ECO:0000313" key="19">
    <source>
        <dbReference type="Proteomes" id="UP001564657"/>
    </source>
</evidence>
<dbReference type="SMART" id="SM00382">
    <property type="entry name" value="AAA"/>
    <property type="match status" value="1"/>
</dbReference>
<evidence type="ECO:0000256" key="10">
    <source>
        <dbReference type="ARBA" id="ARBA00022833"/>
    </source>
</evidence>
<keyword evidence="4" id="KW-1003">Cell membrane</keyword>
<comment type="similarity">
    <text evidence="3">In the C-terminal section; belongs to the peptidase M41 family.</text>
</comment>
<dbReference type="CDD" id="cd19501">
    <property type="entry name" value="RecA-like_FtsH"/>
    <property type="match status" value="1"/>
</dbReference>
<gene>
    <name evidence="18" type="ORF">AB8U03_16890</name>
</gene>
<dbReference type="Pfam" id="PF06480">
    <property type="entry name" value="FtsH_ext"/>
    <property type="match status" value="1"/>
</dbReference>
<dbReference type="InterPro" id="IPR003593">
    <property type="entry name" value="AAA+_ATPase"/>
</dbReference>
<evidence type="ECO:0000256" key="12">
    <source>
        <dbReference type="ARBA" id="ARBA00022989"/>
    </source>
</evidence>
<comment type="cofactor">
    <cofactor evidence="1">
        <name>Zn(2+)</name>
        <dbReference type="ChEBI" id="CHEBI:29105"/>
    </cofactor>
</comment>
<evidence type="ECO:0000256" key="3">
    <source>
        <dbReference type="ARBA" id="ARBA00010044"/>
    </source>
</evidence>
<evidence type="ECO:0000256" key="9">
    <source>
        <dbReference type="ARBA" id="ARBA00022801"/>
    </source>
</evidence>
<comment type="caution">
    <text evidence="18">The sequence shown here is derived from an EMBL/GenBank/DDBJ whole genome shotgun (WGS) entry which is preliminary data.</text>
</comment>
<evidence type="ECO:0000256" key="5">
    <source>
        <dbReference type="ARBA" id="ARBA00022670"/>
    </source>
</evidence>
<dbReference type="EMBL" id="JBGEWD010000026">
    <property type="protein sequence ID" value="MEY8001839.1"/>
    <property type="molecule type" value="Genomic_DNA"/>
</dbReference>
<dbReference type="InterPro" id="IPR000642">
    <property type="entry name" value="Peptidase_M41"/>
</dbReference>
<dbReference type="Gene3D" id="1.20.58.760">
    <property type="entry name" value="Peptidase M41"/>
    <property type="match status" value="1"/>
</dbReference>